<gene>
    <name evidence="1" type="ORF">BWQ96_00331</name>
</gene>
<reference evidence="1 2" key="1">
    <citation type="journal article" date="2018" name="Mol. Biol. Evol.">
        <title>Analysis of the draft genome of the red seaweed Gracilariopsis chorda provides insights into genome size evolution in Rhodophyta.</title>
        <authorList>
            <person name="Lee J."/>
            <person name="Yang E.C."/>
            <person name="Graf L."/>
            <person name="Yang J.H."/>
            <person name="Qiu H."/>
            <person name="Zel Zion U."/>
            <person name="Chan C.X."/>
            <person name="Stephens T.G."/>
            <person name="Weber A.P.M."/>
            <person name="Boo G.H."/>
            <person name="Boo S.M."/>
            <person name="Kim K.M."/>
            <person name="Shin Y."/>
            <person name="Jung M."/>
            <person name="Lee S.J."/>
            <person name="Yim H.S."/>
            <person name="Lee J.H."/>
            <person name="Bhattacharya D."/>
            <person name="Yoon H.S."/>
        </authorList>
    </citation>
    <scope>NUCLEOTIDE SEQUENCE [LARGE SCALE GENOMIC DNA]</scope>
    <source>
        <strain evidence="1 2">SKKU-2015</strain>
        <tissue evidence="1">Whole body</tissue>
    </source>
</reference>
<sequence>MYLHKSGVVTVGTGVRFSVTRYECVSVPALISVSEAGAVHFVRHWRAETVDEDIGSAHMFCGGYDCCCRERIRDLKSRGVRDGFEREQRHTGEVMDRSALGITEINEEVGDVGGLSESVRTGSDADFGRGWGFLLLLWETDSVGGQTKNGGDGCGGKWSDMTQGCVGIGTGAMVRQRGGPGARNAGDLGGERSGCQVFCTGRLPPDWLLIILHAL</sequence>
<protein>
    <submittedName>
        <fullName evidence="1">Uncharacterized protein</fullName>
    </submittedName>
</protein>
<dbReference type="Proteomes" id="UP000247409">
    <property type="component" value="Unassembled WGS sequence"/>
</dbReference>
<evidence type="ECO:0000313" key="2">
    <source>
        <dbReference type="Proteomes" id="UP000247409"/>
    </source>
</evidence>
<organism evidence="1 2">
    <name type="scientific">Gracilariopsis chorda</name>
    <dbReference type="NCBI Taxonomy" id="448386"/>
    <lineage>
        <taxon>Eukaryota</taxon>
        <taxon>Rhodophyta</taxon>
        <taxon>Florideophyceae</taxon>
        <taxon>Rhodymeniophycidae</taxon>
        <taxon>Gracilariales</taxon>
        <taxon>Gracilariaceae</taxon>
        <taxon>Gracilariopsis</taxon>
    </lineage>
</organism>
<name>A0A2V3J6X4_9FLOR</name>
<dbReference type="AlphaFoldDB" id="A0A2V3J6X4"/>
<proteinExistence type="predicted"/>
<accession>A0A2V3J6X4</accession>
<keyword evidence="2" id="KW-1185">Reference proteome</keyword>
<comment type="caution">
    <text evidence="1">The sequence shown here is derived from an EMBL/GenBank/DDBJ whole genome shotgun (WGS) entry which is preliminary data.</text>
</comment>
<dbReference type="EMBL" id="NBIV01000001">
    <property type="protein sequence ID" value="PXF50171.1"/>
    <property type="molecule type" value="Genomic_DNA"/>
</dbReference>
<evidence type="ECO:0000313" key="1">
    <source>
        <dbReference type="EMBL" id="PXF50171.1"/>
    </source>
</evidence>